<feature type="domain" description="HicB-like antitoxin of toxin-antitoxin system" evidence="1">
    <location>
        <begin position="4"/>
        <end position="123"/>
    </location>
</feature>
<evidence type="ECO:0000259" key="1">
    <source>
        <dbReference type="Pfam" id="PF15919"/>
    </source>
</evidence>
<name>A0A239KN09_9SPHN</name>
<proteinExistence type="predicted"/>
<protein>
    <submittedName>
        <fullName evidence="2">HicB_like antitoxin of toxin-antitoxin system</fullName>
    </submittedName>
</protein>
<gene>
    <name evidence="2" type="ORF">SAMN06295955_11524</name>
</gene>
<dbReference type="OrthoDB" id="9807959at2"/>
<dbReference type="EMBL" id="FZPA01000015">
    <property type="protein sequence ID" value="SNT19013.1"/>
    <property type="molecule type" value="Genomic_DNA"/>
</dbReference>
<evidence type="ECO:0000313" key="3">
    <source>
        <dbReference type="Proteomes" id="UP000198339"/>
    </source>
</evidence>
<evidence type="ECO:0000313" key="2">
    <source>
        <dbReference type="EMBL" id="SNT19013.1"/>
    </source>
</evidence>
<dbReference type="Gene3D" id="3.30.160.250">
    <property type="match status" value="1"/>
</dbReference>
<accession>A0A239KN09</accession>
<dbReference type="SUPFAM" id="SSF143100">
    <property type="entry name" value="TTHA1013/TTHA0281-like"/>
    <property type="match status" value="1"/>
</dbReference>
<dbReference type="Pfam" id="PF15919">
    <property type="entry name" value="HicB_lk_antitox"/>
    <property type="match status" value="1"/>
</dbReference>
<dbReference type="InterPro" id="IPR031807">
    <property type="entry name" value="HicB-like"/>
</dbReference>
<organism evidence="2 3">
    <name type="scientific">Sphingopyxis indica</name>
    <dbReference type="NCBI Taxonomy" id="436663"/>
    <lineage>
        <taxon>Bacteria</taxon>
        <taxon>Pseudomonadati</taxon>
        <taxon>Pseudomonadota</taxon>
        <taxon>Alphaproteobacteria</taxon>
        <taxon>Sphingomonadales</taxon>
        <taxon>Sphingomonadaceae</taxon>
        <taxon>Sphingopyxis</taxon>
    </lineage>
</organism>
<dbReference type="RefSeq" id="WP_089217042.1">
    <property type="nucleotide sequence ID" value="NZ_CP076394.1"/>
</dbReference>
<dbReference type="InterPro" id="IPR035069">
    <property type="entry name" value="TTHA1013/TTHA0281-like"/>
</dbReference>
<dbReference type="AlphaFoldDB" id="A0A239KN09"/>
<reference evidence="2 3" key="1">
    <citation type="submission" date="2017-06" db="EMBL/GenBank/DDBJ databases">
        <authorList>
            <person name="Kim H.J."/>
            <person name="Triplett B.A."/>
        </authorList>
    </citation>
    <scope>NUCLEOTIDE SEQUENCE [LARGE SCALE GENOMIC DNA]</scope>
    <source>
        <strain evidence="2 3">DS15</strain>
    </source>
</reference>
<keyword evidence="3" id="KW-1185">Reference proteome</keyword>
<sequence>MTHYIGIVHKDAGSSYGISFPDLPGCFSAGEDLIELERNAIEAIELFLDDQDAADFPARDMNEIARSREADGDDHMLMAIPYIRSGGRAVRVNVSIDAHMLAAIDAAAKRRKLSRSAFLVSAAQNELAGVH</sequence>
<dbReference type="Proteomes" id="UP000198339">
    <property type="component" value="Unassembled WGS sequence"/>
</dbReference>